<evidence type="ECO:0000256" key="19">
    <source>
        <dbReference type="PROSITE-ProRule" id="PRU10141"/>
    </source>
</evidence>
<comment type="similarity">
    <text evidence="3">Belongs to the protein kinase superfamily. Ser/Thr protein kinase family.</text>
</comment>
<comment type="subcellular location">
    <subcellularLocation>
        <location evidence="2">Cell membrane</location>
    </subcellularLocation>
    <subcellularLocation>
        <location evidence="1">Membrane</location>
        <topology evidence="1">Single-pass membrane protein</topology>
    </subcellularLocation>
</comment>
<dbReference type="SMART" id="SM00369">
    <property type="entry name" value="LRR_TYP"/>
    <property type="match status" value="6"/>
</dbReference>
<dbReference type="InterPro" id="IPR003591">
    <property type="entry name" value="Leu-rich_rpt_typical-subtyp"/>
</dbReference>
<evidence type="ECO:0000256" key="16">
    <source>
        <dbReference type="ARBA" id="ARBA00023180"/>
    </source>
</evidence>
<dbReference type="SUPFAM" id="SSF56112">
    <property type="entry name" value="Protein kinase-like (PK-like)"/>
    <property type="match status" value="1"/>
</dbReference>
<evidence type="ECO:0000256" key="2">
    <source>
        <dbReference type="ARBA" id="ARBA00004236"/>
    </source>
</evidence>
<evidence type="ECO:0000256" key="7">
    <source>
        <dbReference type="ARBA" id="ARBA00022679"/>
    </source>
</evidence>
<dbReference type="OMA" id="KYINISC"/>
<gene>
    <name evidence="22" type="ORF">KP509_30G049500</name>
</gene>
<keyword evidence="11 19" id="KW-0547">Nucleotide-binding</keyword>
<feature type="binding site" evidence="19">
    <location>
        <position position="704"/>
    </location>
    <ligand>
        <name>ATP</name>
        <dbReference type="ChEBI" id="CHEBI:30616"/>
    </ligand>
</feature>
<dbReference type="Gene3D" id="1.10.510.10">
    <property type="entry name" value="Transferase(Phosphotransferase) domain 1"/>
    <property type="match status" value="1"/>
</dbReference>
<accession>A0A8T2R3U5</accession>
<name>A0A8T2R3U5_CERRI</name>
<dbReference type="InterPro" id="IPR013210">
    <property type="entry name" value="LRR_N_plant-typ"/>
</dbReference>
<evidence type="ECO:0000259" key="21">
    <source>
        <dbReference type="PROSITE" id="PS50011"/>
    </source>
</evidence>
<evidence type="ECO:0000256" key="13">
    <source>
        <dbReference type="ARBA" id="ARBA00022840"/>
    </source>
</evidence>
<evidence type="ECO:0000256" key="3">
    <source>
        <dbReference type="ARBA" id="ARBA00008684"/>
    </source>
</evidence>
<dbReference type="FunFam" id="3.80.10.10:FF:000275">
    <property type="entry name" value="Leucine-rich repeat receptor-like protein kinase"/>
    <property type="match status" value="1"/>
</dbReference>
<evidence type="ECO:0000256" key="4">
    <source>
        <dbReference type="ARBA" id="ARBA00012513"/>
    </source>
</evidence>
<proteinExistence type="inferred from homology"/>
<keyword evidence="9" id="KW-0732">Signal</keyword>
<comment type="caution">
    <text evidence="22">The sequence shown here is derived from an EMBL/GenBank/DDBJ whole genome shotgun (WGS) entry which is preliminary data.</text>
</comment>
<dbReference type="FunFam" id="3.80.10.10:FF:000233">
    <property type="entry name" value="Leucine-rich repeat receptor-like protein kinase TDR"/>
    <property type="match status" value="1"/>
</dbReference>
<keyword evidence="16" id="KW-0325">Glycoprotein</keyword>
<keyword evidence="5" id="KW-0723">Serine/threonine-protein kinase</keyword>
<evidence type="ECO:0000256" key="17">
    <source>
        <dbReference type="ARBA" id="ARBA00047899"/>
    </source>
</evidence>
<dbReference type="Pfam" id="PF00560">
    <property type="entry name" value="LRR_1"/>
    <property type="match status" value="3"/>
</dbReference>
<dbReference type="SUPFAM" id="SSF52047">
    <property type="entry name" value="RNI-like"/>
    <property type="match status" value="1"/>
</dbReference>
<evidence type="ECO:0000256" key="18">
    <source>
        <dbReference type="ARBA" id="ARBA00048679"/>
    </source>
</evidence>
<dbReference type="GO" id="GO:0009791">
    <property type="term" value="P:post-embryonic development"/>
    <property type="evidence" value="ECO:0007669"/>
    <property type="project" value="UniProtKB-ARBA"/>
</dbReference>
<keyword evidence="12" id="KW-0418">Kinase</keyword>
<dbReference type="InterPro" id="IPR000719">
    <property type="entry name" value="Prot_kinase_dom"/>
</dbReference>
<keyword evidence="23" id="KW-1185">Reference proteome</keyword>
<protein>
    <recommendedName>
        <fullName evidence="4">non-specific serine/threonine protein kinase</fullName>
        <ecNumber evidence="4">2.7.11.1</ecNumber>
    </recommendedName>
</protein>
<evidence type="ECO:0000256" key="20">
    <source>
        <dbReference type="SAM" id="Phobius"/>
    </source>
</evidence>
<keyword evidence="6" id="KW-0433">Leucine-rich repeat</keyword>
<dbReference type="PROSITE" id="PS00107">
    <property type="entry name" value="PROTEIN_KINASE_ATP"/>
    <property type="match status" value="1"/>
</dbReference>
<evidence type="ECO:0000256" key="10">
    <source>
        <dbReference type="ARBA" id="ARBA00022737"/>
    </source>
</evidence>
<dbReference type="PROSITE" id="PS51450">
    <property type="entry name" value="LRR"/>
    <property type="match status" value="1"/>
</dbReference>
<dbReference type="InterPro" id="IPR017441">
    <property type="entry name" value="Protein_kinase_ATP_BS"/>
</dbReference>
<feature type="domain" description="Protein kinase" evidence="21">
    <location>
        <begin position="676"/>
        <end position="941"/>
    </location>
</feature>
<dbReference type="EC" id="2.7.11.1" evidence="4"/>
<evidence type="ECO:0000313" key="23">
    <source>
        <dbReference type="Proteomes" id="UP000825935"/>
    </source>
</evidence>
<dbReference type="AlphaFoldDB" id="A0A8T2R3U5"/>
<keyword evidence="7" id="KW-0808">Transferase</keyword>
<feature type="transmembrane region" description="Helical" evidence="20">
    <location>
        <begin position="606"/>
        <end position="629"/>
    </location>
</feature>
<evidence type="ECO:0000256" key="15">
    <source>
        <dbReference type="ARBA" id="ARBA00023136"/>
    </source>
</evidence>
<keyword evidence="8 20" id="KW-0812">Transmembrane</keyword>
<dbReference type="InterPro" id="IPR001611">
    <property type="entry name" value="Leu-rich_rpt"/>
</dbReference>
<dbReference type="GO" id="GO:0005524">
    <property type="term" value="F:ATP binding"/>
    <property type="evidence" value="ECO:0007669"/>
    <property type="project" value="UniProtKB-UniRule"/>
</dbReference>
<evidence type="ECO:0000256" key="1">
    <source>
        <dbReference type="ARBA" id="ARBA00004167"/>
    </source>
</evidence>
<evidence type="ECO:0000256" key="11">
    <source>
        <dbReference type="ARBA" id="ARBA00022741"/>
    </source>
</evidence>
<reference evidence="22" key="1">
    <citation type="submission" date="2021-08" db="EMBL/GenBank/DDBJ databases">
        <title>WGS assembly of Ceratopteris richardii.</title>
        <authorList>
            <person name="Marchant D.B."/>
            <person name="Chen G."/>
            <person name="Jenkins J."/>
            <person name="Shu S."/>
            <person name="Leebens-Mack J."/>
            <person name="Grimwood J."/>
            <person name="Schmutz J."/>
            <person name="Soltis P."/>
            <person name="Soltis D."/>
            <person name="Chen Z.-H."/>
        </authorList>
    </citation>
    <scope>NUCLEOTIDE SEQUENCE</scope>
    <source>
        <strain evidence="22">Whitten #5841</strain>
        <tissue evidence="22">Leaf</tissue>
    </source>
</reference>
<dbReference type="InterPro" id="IPR008271">
    <property type="entry name" value="Ser/Thr_kinase_AS"/>
</dbReference>
<organism evidence="22 23">
    <name type="scientific">Ceratopteris richardii</name>
    <name type="common">Triangle waterfern</name>
    <dbReference type="NCBI Taxonomy" id="49495"/>
    <lineage>
        <taxon>Eukaryota</taxon>
        <taxon>Viridiplantae</taxon>
        <taxon>Streptophyta</taxon>
        <taxon>Embryophyta</taxon>
        <taxon>Tracheophyta</taxon>
        <taxon>Polypodiopsida</taxon>
        <taxon>Polypodiidae</taxon>
        <taxon>Polypodiales</taxon>
        <taxon>Pteridineae</taxon>
        <taxon>Pteridaceae</taxon>
        <taxon>Parkerioideae</taxon>
        <taxon>Ceratopteris</taxon>
    </lineage>
</organism>
<dbReference type="InterPro" id="IPR051716">
    <property type="entry name" value="Plant_RL_S/T_kinase"/>
</dbReference>
<dbReference type="Gene3D" id="3.80.10.10">
    <property type="entry name" value="Ribonuclease Inhibitor"/>
    <property type="match status" value="3"/>
</dbReference>
<sequence>MASLNDKETQALISIKQSALASKSGSGATLVDWAISPFDKSSDPCRWTGISCSADGSTVVSLNISGLDLSHGTLSPAIGRLPNLKVLSLACTSLSGNLPVQITHLTSLRYLNISNNYFNGKFPRNFSRLSFLEVLDASANNFTGELPFEVGVLSKLRHLHLGASFFEGTIPLSYGNLVSRIPYLYFAYNSFTGQIPTELGLLVNLQIMDLQSCNFSGSIPSAISFLVNLNTLFLHNNNLQGPIPQGLGNMTSLKSLDISNNLISGSIPDSICNLTKLELLSLLYNSLSGEIPGCIGDLPELQVLKLFNNNLTGQIPQQLGSSNLQLRQVDLCYNDLQGPIPPHICAGKKLQWLLLISNRLSGQIPNSLSLCISLVRVRLGENQLVGAIPGGLVLLPRLEILELNSNYLRGPALPFIKAMPFPYTSRTLNFAENFLTGSLPSIELMPYWSALQEVDLSRNRLSGSIPSGIGQLSLHLNSLDLSCNFLTGSLPPSLALCSQLSQLNLSRNLLNGSIPSSLQTMTWLTSLDLSFNNLSGYAPLGGPFNESSLLGNAHLIYSCERGPNDLYPALNSCMGSPLVDKERHHHKGLLLYLMQNPLLSTISTKAMVLASTVAGMTLLTTICLLIQIFRQSMCSTEMKVRFQTLAKKSFQSVKPAWRFERYDKLEFTVEDVLGSLKPENIIGQGSSGAVYRALMPCGRVIAVKQIAISSTAMEMKITRKEYQSCSASTNTSDLPAELRILGMVCHRNIVKLLGWCSDGTTHLLLYEYVENGNLHQFIYDRTPSALENGWKTRFNIALGVARGLAYLHYESFPPILHRDVKPSNILIDSRFEAKLADFGLARQLHNSITSSKRSFSCIAGTCGYIAPEYSYTSNVDQKSDVYSYGVVLLELLTGRKPICAEYGEGMDIVKWLPLRCVEEDPASRPTMLEVVKILNYHCSLC</sequence>
<dbReference type="FunFam" id="3.80.10.10:FF:000041">
    <property type="entry name" value="LRR receptor-like serine/threonine-protein kinase ERECTA"/>
    <property type="match status" value="1"/>
</dbReference>
<evidence type="ECO:0000256" key="8">
    <source>
        <dbReference type="ARBA" id="ARBA00022692"/>
    </source>
</evidence>
<dbReference type="InterPro" id="IPR032675">
    <property type="entry name" value="LRR_dom_sf"/>
</dbReference>
<comment type="catalytic activity">
    <reaction evidence="17">
        <text>L-threonyl-[protein] + ATP = O-phospho-L-threonyl-[protein] + ADP + H(+)</text>
        <dbReference type="Rhea" id="RHEA:46608"/>
        <dbReference type="Rhea" id="RHEA-COMP:11060"/>
        <dbReference type="Rhea" id="RHEA-COMP:11605"/>
        <dbReference type="ChEBI" id="CHEBI:15378"/>
        <dbReference type="ChEBI" id="CHEBI:30013"/>
        <dbReference type="ChEBI" id="CHEBI:30616"/>
        <dbReference type="ChEBI" id="CHEBI:61977"/>
        <dbReference type="ChEBI" id="CHEBI:456216"/>
        <dbReference type="EC" id="2.7.11.1"/>
    </reaction>
</comment>
<dbReference type="PANTHER" id="PTHR48053:SF71">
    <property type="entry name" value="LEUCINE RICH REPEAT FAMILY PROTEIN, EXPRESSED"/>
    <property type="match status" value="1"/>
</dbReference>
<dbReference type="Pfam" id="PF08263">
    <property type="entry name" value="LRRNT_2"/>
    <property type="match status" value="1"/>
</dbReference>
<keyword evidence="14 20" id="KW-1133">Transmembrane helix</keyword>
<dbReference type="InterPro" id="IPR011009">
    <property type="entry name" value="Kinase-like_dom_sf"/>
</dbReference>
<dbReference type="PANTHER" id="PTHR48053">
    <property type="entry name" value="LEUCINE RICH REPEAT FAMILY PROTEIN, EXPRESSED"/>
    <property type="match status" value="1"/>
</dbReference>
<dbReference type="GO" id="GO:0004674">
    <property type="term" value="F:protein serine/threonine kinase activity"/>
    <property type="evidence" value="ECO:0007669"/>
    <property type="project" value="UniProtKB-KW"/>
</dbReference>
<dbReference type="PROSITE" id="PS50011">
    <property type="entry name" value="PROTEIN_KINASE_DOM"/>
    <property type="match status" value="1"/>
</dbReference>
<keyword evidence="10" id="KW-0677">Repeat</keyword>
<evidence type="ECO:0000256" key="5">
    <source>
        <dbReference type="ARBA" id="ARBA00022527"/>
    </source>
</evidence>
<dbReference type="Gene3D" id="3.30.200.20">
    <property type="entry name" value="Phosphorylase Kinase, domain 1"/>
    <property type="match status" value="1"/>
</dbReference>
<evidence type="ECO:0000313" key="22">
    <source>
        <dbReference type="EMBL" id="KAH7290464.1"/>
    </source>
</evidence>
<dbReference type="PROSITE" id="PS00108">
    <property type="entry name" value="PROTEIN_KINASE_ST"/>
    <property type="match status" value="1"/>
</dbReference>
<dbReference type="EMBL" id="CM035435">
    <property type="protein sequence ID" value="KAH7290464.1"/>
    <property type="molecule type" value="Genomic_DNA"/>
</dbReference>
<dbReference type="InterPro" id="IPR055414">
    <property type="entry name" value="LRR_R13L4/SHOC2-like"/>
</dbReference>
<dbReference type="FunFam" id="1.10.510.10:FF:001023">
    <property type="entry name" value="Os07g0541700 protein"/>
    <property type="match status" value="1"/>
</dbReference>
<dbReference type="Pfam" id="PF00069">
    <property type="entry name" value="Pkinase"/>
    <property type="match status" value="1"/>
</dbReference>
<dbReference type="SMART" id="SM00220">
    <property type="entry name" value="S_TKc"/>
    <property type="match status" value="1"/>
</dbReference>
<dbReference type="GO" id="GO:0005886">
    <property type="term" value="C:plasma membrane"/>
    <property type="evidence" value="ECO:0007669"/>
    <property type="project" value="UniProtKB-SubCell"/>
</dbReference>
<dbReference type="Proteomes" id="UP000825935">
    <property type="component" value="Chromosome 30"/>
</dbReference>
<dbReference type="OrthoDB" id="1922126at2759"/>
<keyword evidence="13 19" id="KW-0067">ATP-binding</keyword>
<evidence type="ECO:0000256" key="14">
    <source>
        <dbReference type="ARBA" id="ARBA00022989"/>
    </source>
</evidence>
<dbReference type="SUPFAM" id="SSF52058">
    <property type="entry name" value="L domain-like"/>
    <property type="match status" value="1"/>
</dbReference>
<keyword evidence="15 20" id="KW-0472">Membrane</keyword>
<evidence type="ECO:0000256" key="6">
    <source>
        <dbReference type="ARBA" id="ARBA00022614"/>
    </source>
</evidence>
<dbReference type="Pfam" id="PF23598">
    <property type="entry name" value="LRR_14"/>
    <property type="match status" value="2"/>
</dbReference>
<evidence type="ECO:0000256" key="12">
    <source>
        <dbReference type="ARBA" id="ARBA00022777"/>
    </source>
</evidence>
<evidence type="ECO:0000256" key="9">
    <source>
        <dbReference type="ARBA" id="ARBA00022729"/>
    </source>
</evidence>
<comment type="catalytic activity">
    <reaction evidence="18">
        <text>L-seryl-[protein] + ATP = O-phospho-L-seryl-[protein] + ADP + H(+)</text>
        <dbReference type="Rhea" id="RHEA:17989"/>
        <dbReference type="Rhea" id="RHEA-COMP:9863"/>
        <dbReference type="Rhea" id="RHEA-COMP:11604"/>
        <dbReference type="ChEBI" id="CHEBI:15378"/>
        <dbReference type="ChEBI" id="CHEBI:29999"/>
        <dbReference type="ChEBI" id="CHEBI:30616"/>
        <dbReference type="ChEBI" id="CHEBI:83421"/>
        <dbReference type="ChEBI" id="CHEBI:456216"/>
        <dbReference type="EC" id="2.7.11.1"/>
    </reaction>
</comment>